<evidence type="ECO:0000313" key="2">
    <source>
        <dbReference type="Proteomes" id="UP000598360"/>
    </source>
</evidence>
<dbReference type="InterPro" id="IPR036388">
    <property type="entry name" value="WH-like_DNA-bd_sf"/>
</dbReference>
<dbReference type="Proteomes" id="UP000598360">
    <property type="component" value="Unassembled WGS sequence"/>
</dbReference>
<accession>A0A929B5J4</accession>
<dbReference type="Gene3D" id="1.10.10.10">
    <property type="entry name" value="Winged helix-like DNA-binding domain superfamily/Winged helix DNA-binding domain"/>
    <property type="match status" value="1"/>
</dbReference>
<gene>
    <name evidence="1" type="ORF">IQ251_03705</name>
</gene>
<keyword evidence="2" id="KW-1185">Reference proteome</keyword>
<dbReference type="AlphaFoldDB" id="A0A929B5J4"/>
<organism evidence="1 2">
    <name type="scientific">Saccharopolyspora montiporae</name>
    <dbReference type="NCBI Taxonomy" id="2781240"/>
    <lineage>
        <taxon>Bacteria</taxon>
        <taxon>Bacillati</taxon>
        <taxon>Actinomycetota</taxon>
        <taxon>Actinomycetes</taxon>
        <taxon>Pseudonocardiales</taxon>
        <taxon>Pseudonocardiaceae</taxon>
        <taxon>Saccharopolyspora</taxon>
    </lineage>
</organism>
<name>A0A929B5J4_9PSEU</name>
<evidence type="ECO:0000313" key="1">
    <source>
        <dbReference type="EMBL" id="MBE9373549.1"/>
    </source>
</evidence>
<dbReference type="EMBL" id="JADEYC010000007">
    <property type="protein sequence ID" value="MBE9373549.1"/>
    <property type="molecule type" value="Genomic_DNA"/>
</dbReference>
<proteinExistence type="predicted"/>
<reference evidence="1" key="1">
    <citation type="submission" date="2020-10" db="EMBL/GenBank/DDBJ databases">
        <title>Diversity and distribution of actinomycetes associated with coral in the coast of Hainan.</title>
        <authorList>
            <person name="Li F."/>
        </authorList>
    </citation>
    <scope>NUCLEOTIDE SEQUENCE</scope>
    <source>
        <strain evidence="1">HNM0983</strain>
    </source>
</reference>
<dbReference type="RefSeq" id="WP_193927006.1">
    <property type="nucleotide sequence ID" value="NZ_JADEYC010000007.1"/>
</dbReference>
<protein>
    <submittedName>
        <fullName evidence="1">ASCH domain-containing protein</fullName>
    </submittedName>
</protein>
<sequence>MLLSARVLRGVRSGEIGVVFFRWGEPLLEPGSRLVTPVGLVGVESVRRVGLASIDEPEARLAGFSSAAGLRSMLAERGSGSVFRVGLRYLGPAGREESERDRPVVLSSGERDRLVRELARLDVSAARGGWTWWVLELVGRRPGVRVAEVAAEWGRPVARCKSDVWRLRQLGLVEPVPGGVRLSAVGRALLQG</sequence>
<comment type="caution">
    <text evidence="1">The sequence shown here is derived from an EMBL/GenBank/DDBJ whole genome shotgun (WGS) entry which is preliminary data.</text>
</comment>